<evidence type="ECO:0000256" key="3">
    <source>
        <dbReference type="ARBA" id="ARBA00022723"/>
    </source>
</evidence>
<sequence>MILGIGVDILYLPRITSLASRRGKEKLAKRILSTKELSEFNQLKSVHDHNHIMYLATRWCIKEAVYKALYPIHRLEWKQVTVTKTGGKPVLMIENSLLYGIQRTHVSVSHDGDYAMAQVILEGQSPPNFMS</sequence>
<protein>
    <recommendedName>
        <fullName evidence="8">4'-phosphopantetheinyl transferase domain-containing protein</fullName>
    </recommendedName>
</protein>
<name>A0A367KES7_RHIAZ</name>
<dbReference type="GO" id="GO:0000287">
    <property type="term" value="F:magnesium ion binding"/>
    <property type="evidence" value="ECO:0007669"/>
    <property type="project" value="InterPro"/>
</dbReference>
<keyword evidence="1" id="KW-0444">Lipid biosynthesis</keyword>
<dbReference type="HAMAP" id="MF_00101">
    <property type="entry name" value="AcpS"/>
    <property type="match status" value="1"/>
</dbReference>
<evidence type="ECO:0000256" key="4">
    <source>
        <dbReference type="ARBA" id="ARBA00022832"/>
    </source>
</evidence>
<evidence type="ECO:0000313" key="10">
    <source>
        <dbReference type="Proteomes" id="UP000252139"/>
    </source>
</evidence>
<evidence type="ECO:0000256" key="2">
    <source>
        <dbReference type="ARBA" id="ARBA00022679"/>
    </source>
</evidence>
<keyword evidence="3" id="KW-0479">Metal-binding</keyword>
<dbReference type="NCBIfam" id="TIGR00516">
    <property type="entry name" value="acpS"/>
    <property type="match status" value="1"/>
</dbReference>
<evidence type="ECO:0000256" key="6">
    <source>
        <dbReference type="ARBA" id="ARBA00023098"/>
    </source>
</evidence>
<dbReference type="Gene3D" id="3.90.470.20">
    <property type="entry name" value="4'-phosphopantetheinyl transferase domain"/>
    <property type="match status" value="1"/>
</dbReference>
<dbReference type="InterPro" id="IPR037143">
    <property type="entry name" value="4-PPantetheinyl_Trfase_dom_sf"/>
</dbReference>
<dbReference type="InterPro" id="IPR008278">
    <property type="entry name" value="4-PPantetheinyl_Trfase_dom"/>
</dbReference>
<keyword evidence="6" id="KW-0443">Lipid metabolism</keyword>
<keyword evidence="10" id="KW-1185">Reference proteome</keyword>
<evidence type="ECO:0000256" key="5">
    <source>
        <dbReference type="ARBA" id="ARBA00022842"/>
    </source>
</evidence>
<comment type="caution">
    <text evidence="9">The sequence shown here is derived from an EMBL/GenBank/DDBJ whole genome shotgun (WGS) entry which is preliminary data.</text>
</comment>
<dbReference type="AlphaFoldDB" id="A0A367KES7"/>
<dbReference type="EMBL" id="PJQL01000044">
    <property type="protein sequence ID" value="RCI00716.1"/>
    <property type="molecule type" value="Genomic_DNA"/>
</dbReference>
<dbReference type="SUPFAM" id="SSF56214">
    <property type="entry name" value="4'-phosphopantetheinyl transferase"/>
    <property type="match status" value="1"/>
</dbReference>
<dbReference type="GO" id="GO:0006633">
    <property type="term" value="P:fatty acid biosynthetic process"/>
    <property type="evidence" value="ECO:0007669"/>
    <property type="project" value="UniProtKB-KW"/>
</dbReference>
<dbReference type="InterPro" id="IPR004568">
    <property type="entry name" value="Ppantetheine-prot_Trfase_dom"/>
</dbReference>
<dbReference type="Pfam" id="PF01648">
    <property type="entry name" value="ACPS"/>
    <property type="match status" value="1"/>
</dbReference>
<keyword evidence="7" id="KW-0275">Fatty acid biosynthesis</keyword>
<dbReference type="Proteomes" id="UP000252139">
    <property type="component" value="Unassembled WGS sequence"/>
</dbReference>
<evidence type="ECO:0000259" key="8">
    <source>
        <dbReference type="Pfam" id="PF01648"/>
    </source>
</evidence>
<dbReference type="NCBIfam" id="TIGR00556">
    <property type="entry name" value="pantethn_trn"/>
    <property type="match status" value="1"/>
</dbReference>
<organism evidence="9 10">
    <name type="scientific">Rhizopus azygosporus</name>
    <name type="common">Rhizopus microsporus var. azygosporus</name>
    <dbReference type="NCBI Taxonomy" id="86630"/>
    <lineage>
        <taxon>Eukaryota</taxon>
        <taxon>Fungi</taxon>
        <taxon>Fungi incertae sedis</taxon>
        <taxon>Mucoromycota</taxon>
        <taxon>Mucoromycotina</taxon>
        <taxon>Mucoromycetes</taxon>
        <taxon>Mucorales</taxon>
        <taxon>Mucorineae</taxon>
        <taxon>Rhizopodaceae</taxon>
        <taxon>Rhizopus</taxon>
    </lineage>
</organism>
<accession>A0A367KES7</accession>
<dbReference type="OrthoDB" id="15433at2759"/>
<proteinExistence type="inferred from homology"/>
<feature type="domain" description="4'-phosphopantetheinyl transferase" evidence="8">
    <location>
        <begin position="4"/>
        <end position="117"/>
    </location>
</feature>
<dbReference type="InterPro" id="IPR002582">
    <property type="entry name" value="ACPS"/>
</dbReference>
<keyword evidence="5" id="KW-0460">Magnesium</keyword>
<evidence type="ECO:0000256" key="7">
    <source>
        <dbReference type="ARBA" id="ARBA00023160"/>
    </source>
</evidence>
<evidence type="ECO:0000256" key="1">
    <source>
        <dbReference type="ARBA" id="ARBA00022516"/>
    </source>
</evidence>
<reference evidence="9 10" key="1">
    <citation type="journal article" date="2018" name="G3 (Bethesda)">
        <title>Phylogenetic and Phylogenomic Definition of Rhizopus Species.</title>
        <authorList>
            <person name="Gryganskyi A.P."/>
            <person name="Golan J."/>
            <person name="Dolatabadi S."/>
            <person name="Mondo S."/>
            <person name="Robb S."/>
            <person name="Idnurm A."/>
            <person name="Muszewska A."/>
            <person name="Steczkiewicz K."/>
            <person name="Masonjones S."/>
            <person name="Liao H.L."/>
            <person name="Gajdeczka M.T."/>
            <person name="Anike F."/>
            <person name="Vuek A."/>
            <person name="Anishchenko I.M."/>
            <person name="Voigt K."/>
            <person name="de Hoog G.S."/>
            <person name="Smith M.E."/>
            <person name="Heitman J."/>
            <person name="Vilgalys R."/>
            <person name="Stajich J.E."/>
        </authorList>
    </citation>
    <scope>NUCLEOTIDE SEQUENCE [LARGE SCALE GENOMIC DNA]</scope>
    <source>
        <strain evidence="9 10">CBS 357.93</strain>
    </source>
</reference>
<dbReference type="GO" id="GO:0008897">
    <property type="term" value="F:holo-[acyl-carrier-protein] synthase activity"/>
    <property type="evidence" value="ECO:0007669"/>
    <property type="project" value="InterPro"/>
</dbReference>
<gene>
    <name evidence="9" type="ORF">CU097_013073</name>
</gene>
<keyword evidence="2" id="KW-0808">Transferase</keyword>
<keyword evidence="4" id="KW-0276">Fatty acid metabolism</keyword>
<evidence type="ECO:0000313" key="9">
    <source>
        <dbReference type="EMBL" id="RCI00716.1"/>
    </source>
</evidence>